<comment type="cofactor">
    <cofactor evidence="3">
        <name>Mg(2+)</name>
        <dbReference type="ChEBI" id="CHEBI:18420"/>
    </cofactor>
    <text evidence="3">Binds 2 magnesium ions per subunit.</text>
</comment>
<dbReference type="GO" id="GO:0016787">
    <property type="term" value="F:hydrolase activity"/>
    <property type="evidence" value="ECO:0007669"/>
    <property type="project" value="UniProtKB-KW"/>
</dbReference>
<feature type="binding site" evidence="3">
    <location>
        <position position="69"/>
    </location>
    <ligand>
        <name>Mg(2+)</name>
        <dbReference type="ChEBI" id="CHEBI:18420"/>
        <label>1</label>
    </ligand>
</feature>
<feature type="binding site" evidence="3">
    <location>
        <position position="272"/>
    </location>
    <ligand>
        <name>Mg(2+)</name>
        <dbReference type="ChEBI" id="CHEBI:18420"/>
        <label>1</label>
    </ligand>
</feature>
<dbReference type="STRING" id="29563.SAMN02983006_01393"/>
<keyword evidence="3" id="KW-0479">Metal-binding</keyword>
<keyword evidence="5" id="KW-1185">Reference proteome</keyword>
<dbReference type="OrthoDB" id="9798107at2"/>
<feature type="binding site" evidence="3">
    <location>
        <position position="70"/>
    </location>
    <ligand>
        <name>Mg(2+)</name>
        <dbReference type="ChEBI" id="CHEBI:18420"/>
        <label>1</label>
    </ligand>
</feature>
<accession>A0A1I4IF59</accession>
<feature type="binding site" evidence="3">
    <location>
        <position position="273"/>
    </location>
    <ligand>
        <name>Mg(2+)</name>
        <dbReference type="ChEBI" id="CHEBI:18420"/>
        <label>1</label>
    </ligand>
</feature>
<comment type="similarity">
    <text evidence="1">Belongs to the ADP-ribosylglycohydrolase family.</text>
</comment>
<dbReference type="AlphaFoldDB" id="A0A1I4IF59"/>
<dbReference type="InterPro" id="IPR036705">
    <property type="entry name" value="Ribosyl_crysJ1_sf"/>
</dbReference>
<organism evidence="4 5">
    <name type="scientific">Halanaerobium salsuginis</name>
    <dbReference type="NCBI Taxonomy" id="29563"/>
    <lineage>
        <taxon>Bacteria</taxon>
        <taxon>Bacillati</taxon>
        <taxon>Bacillota</taxon>
        <taxon>Clostridia</taxon>
        <taxon>Halanaerobiales</taxon>
        <taxon>Halanaerobiaceae</taxon>
        <taxon>Halanaerobium</taxon>
    </lineage>
</organism>
<evidence type="ECO:0000256" key="1">
    <source>
        <dbReference type="ARBA" id="ARBA00010702"/>
    </source>
</evidence>
<dbReference type="PANTHER" id="PTHR16222:SF24">
    <property type="entry name" value="ADP-RIBOSYLHYDROLASE ARH3"/>
    <property type="match status" value="1"/>
</dbReference>
<dbReference type="Proteomes" id="UP000199006">
    <property type="component" value="Unassembled WGS sequence"/>
</dbReference>
<dbReference type="PANTHER" id="PTHR16222">
    <property type="entry name" value="ADP-RIBOSYLGLYCOHYDROLASE"/>
    <property type="match status" value="1"/>
</dbReference>
<evidence type="ECO:0000256" key="2">
    <source>
        <dbReference type="ARBA" id="ARBA00022801"/>
    </source>
</evidence>
<dbReference type="Pfam" id="PF03747">
    <property type="entry name" value="ADP_ribosyl_GH"/>
    <property type="match status" value="1"/>
</dbReference>
<evidence type="ECO:0000313" key="5">
    <source>
        <dbReference type="Proteomes" id="UP000199006"/>
    </source>
</evidence>
<feature type="binding site" evidence="3">
    <location>
        <position position="68"/>
    </location>
    <ligand>
        <name>Mg(2+)</name>
        <dbReference type="ChEBI" id="CHEBI:18420"/>
        <label>1</label>
    </ligand>
</feature>
<proteinExistence type="inferred from homology"/>
<keyword evidence="2 4" id="KW-0378">Hydrolase</keyword>
<name>A0A1I4IF59_9FIRM</name>
<dbReference type="InterPro" id="IPR050792">
    <property type="entry name" value="ADP-ribosylglycohydrolase"/>
</dbReference>
<reference evidence="4 5" key="1">
    <citation type="submission" date="2016-10" db="EMBL/GenBank/DDBJ databases">
        <authorList>
            <person name="de Groot N.N."/>
        </authorList>
    </citation>
    <scope>NUCLEOTIDE SEQUENCE [LARGE SCALE GENOMIC DNA]</scope>
    <source>
        <strain evidence="4 5">ATCC 51327</strain>
    </source>
</reference>
<dbReference type="GO" id="GO:0046872">
    <property type="term" value="F:metal ion binding"/>
    <property type="evidence" value="ECO:0007669"/>
    <property type="project" value="UniProtKB-KW"/>
</dbReference>
<evidence type="ECO:0000313" key="4">
    <source>
        <dbReference type="EMBL" id="SFL52431.1"/>
    </source>
</evidence>
<gene>
    <name evidence="4" type="ORF">SAMN02983006_01393</name>
</gene>
<evidence type="ECO:0000256" key="3">
    <source>
        <dbReference type="PIRSR" id="PIRSR605502-1"/>
    </source>
</evidence>
<sequence length="319" mass="35125">MRSTPSDDQELMQEIEVRSKGKAFAAIFGLAIGDALGASVEQQKRDSFAKITEMQAGGPFNLKAGDWTDDTAMALCLAQSLIEAGFDLKDQLNKYLNWYQTGYLSSTGKSFGVGQNTLKSLQYFAAENELPPKSVRAAGNGALMRLAPVAIYYKDNFARAVNYAGKSSLTTHNNQLSIDSCRYLGGVLQQFINARLKLPVFKEKVLLDTAADLKLEPDVKKAVENGLNWERADIRSDGFVIHTLEAAVWAFTNSDSFAEALIKAVNLGEDTDTVAAVTGQLAGAFYGYSDIPDRWLSKLTKFDSIYQITKELYYKKNSK</sequence>
<dbReference type="EMBL" id="FOTI01000016">
    <property type="protein sequence ID" value="SFL52431.1"/>
    <property type="molecule type" value="Genomic_DNA"/>
</dbReference>
<dbReference type="SUPFAM" id="SSF101478">
    <property type="entry name" value="ADP-ribosylglycohydrolase"/>
    <property type="match status" value="1"/>
</dbReference>
<dbReference type="RefSeq" id="WP_089861377.1">
    <property type="nucleotide sequence ID" value="NZ_FOTI01000016.1"/>
</dbReference>
<dbReference type="InterPro" id="IPR005502">
    <property type="entry name" value="Ribosyl_crysJ1"/>
</dbReference>
<keyword evidence="3" id="KW-0460">Magnesium</keyword>
<dbReference type="Gene3D" id="1.10.4080.10">
    <property type="entry name" value="ADP-ribosylation/Crystallin J1"/>
    <property type="match status" value="1"/>
</dbReference>
<feature type="binding site" evidence="3">
    <location>
        <position position="270"/>
    </location>
    <ligand>
        <name>Mg(2+)</name>
        <dbReference type="ChEBI" id="CHEBI:18420"/>
        <label>1</label>
    </ligand>
</feature>
<protein>
    <submittedName>
        <fullName evidence="4">ADP-ribosyl-[dinitrogen reductase] hydrolase</fullName>
    </submittedName>
</protein>